<reference evidence="3 4" key="1">
    <citation type="journal article" date="2021" name="Genome Biol. Evol.">
        <title>Complete Genome Sequencing of a Novel Gloeobacter Species from a Waterfall Cave in Mexico.</title>
        <authorList>
            <person name="Saw J.H."/>
            <person name="Cardona T."/>
            <person name="Montejano G."/>
        </authorList>
    </citation>
    <scope>NUCLEOTIDE SEQUENCE [LARGE SCALE GENOMIC DNA]</scope>
    <source>
        <strain evidence="3">MG652769</strain>
    </source>
</reference>
<proteinExistence type="predicted"/>
<dbReference type="InterPro" id="IPR029060">
    <property type="entry name" value="PIN-like_dom_sf"/>
</dbReference>
<dbReference type="Proteomes" id="UP001054846">
    <property type="component" value="Chromosome"/>
</dbReference>
<evidence type="ECO:0000313" key="3">
    <source>
        <dbReference type="EMBL" id="UFP96492.1"/>
    </source>
</evidence>
<dbReference type="Pfam" id="PF26343">
    <property type="entry name" value="VapC50_C"/>
    <property type="match status" value="1"/>
</dbReference>
<dbReference type="Pfam" id="PF13470">
    <property type="entry name" value="PIN_3"/>
    <property type="match status" value="1"/>
</dbReference>
<dbReference type="EMBL" id="CP063845">
    <property type="protein sequence ID" value="UFP96492.1"/>
    <property type="molecule type" value="Genomic_DNA"/>
</dbReference>
<feature type="domain" description="PIN" evidence="1">
    <location>
        <begin position="6"/>
        <end position="110"/>
    </location>
</feature>
<dbReference type="RefSeq" id="WP_230843730.1">
    <property type="nucleotide sequence ID" value="NZ_CP063845.1"/>
</dbReference>
<protein>
    <submittedName>
        <fullName evidence="3">PIN domain-containing protein</fullName>
    </submittedName>
</protein>
<dbReference type="InterPro" id="IPR002716">
    <property type="entry name" value="PIN_dom"/>
</dbReference>
<organism evidence="3 4">
    <name type="scientific">Gloeobacter morelensis MG652769</name>
    <dbReference type="NCBI Taxonomy" id="2781736"/>
    <lineage>
        <taxon>Bacteria</taxon>
        <taxon>Bacillati</taxon>
        <taxon>Cyanobacteriota</taxon>
        <taxon>Cyanophyceae</taxon>
        <taxon>Gloeobacterales</taxon>
        <taxon>Gloeobacteraceae</taxon>
        <taxon>Gloeobacter</taxon>
        <taxon>Gloeobacter morelensis</taxon>
    </lineage>
</organism>
<feature type="domain" description="VapC50 C-terminal" evidence="2">
    <location>
        <begin position="128"/>
        <end position="179"/>
    </location>
</feature>
<sequence>MATFPVVLDACVLYPMLTRDLLLRAAEAGLYRPHWSAQILEEATRNLVAKGKITAEGAAFLLSEMTRFFPEALVEIPQAQINAMLNDPADRHVAATAVVSQSSVIVTSNLKHFRAEHLVPWDIEAQSPDTFLTYLFDLYPDQMSQVVVRCAGDHAKPLPIPEIVMRIRRRLPAFATRLQPVFAESQAD</sequence>
<dbReference type="SUPFAM" id="SSF88723">
    <property type="entry name" value="PIN domain-like"/>
    <property type="match status" value="1"/>
</dbReference>
<accession>A0ABY3PS91</accession>
<evidence type="ECO:0000259" key="1">
    <source>
        <dbReference type="Pfam" id="PF13470"/>
    </source>
</evidence>
<evidence type="ECO:0000313" key="4">
    <source>
        <dbReference type="Proteomes" id="UP001054846"/>
    </source>
</evidence>
<name>A0ABY3PS91_9CYAN</name>
<evidence type="ECO:0000259" key="2">
    <source>
        <dbReference type="Pfam" id="PF26343"/>
    </source>
</evidence>
<gene>
    <name evidence="3" type="ORF">ISF26_09880</name>
</gene>
<keyword evidence="4" id="KW-1185">Reference proteome</keyword>
<dbReference type="InterPro" id="IPR058652">
    <property type="entry name" value="VapC50_C"/>
</dbReference>